<feature type="signal peptide" evidence="1">
    <location>
        <begin position="1"/>
        <end position="22"/>
    </location>
</feature>
<dbReference type="RefSeq" id="WP_274793490.1">
    <property type="nucleotide sequence ID" value="NZ_CP113527.1"/>
</dbReference>
<gene>
    <name evidence="2" type="ORF">OU989_13160</name>
</gene>
<organism evidence="2 3">
    <name type="scientific">Lysinibacillus irui</name>
    <dbReference type="NCBI Taxonomy" id="2998077"/>
    <lineage>
        <taxon>Bacteria</taxon>
        <taxon>Bacillati</taxon>
        <taxon>Bacillota</taxon>
        <taxon>Bacilli</taxon>
        <taxon>Bacillales</taxon>
        <taxon>Bacillaceae</taxon>
        <taxon>Lysinibacillus</taxon>
    </lineage>
</organism>
<name>A0AAJ5URS1_9BACI</name>
<dbReference type="Proteomes" id="UP001219585">
    <property type="component" value="Chromosome"/>
</dbReference>
<dbReference type="KEGG" id="liu:OU989_13160"/>
<evidence type="ECO:0000313" key="3">
    <source>
        <dbReference type="Proteomes" id="UP001219585"/>
    </source>
</evidence>
<evidence type="ECO:0000313" key="2">
    <source>
        <dbReference type="EMBL" id="WDV05259.1"/>
    </source>
</evidence>
<protein>
    <recommendedName>
        <fullName evidence="4">Lipoprotein</fullName>
    </recommendedName>
</protein>
<keyword evidence="1" id="KW-0732">Signal</keyword>
<evidence type="ECO:0008006" key="4">
    <source>
        <dbReference type="Google" id="ProtNLM"/>
    </source>
</evidence>
<dbReference type="PROSITE" id="PS51257">
    <property type="entry name" value="PROKAR_LIPOPROTEIN"/>
    <property type="match status" value="1"/>
</dbReference>
<feature type="chain" id="PRO_5042480435" description="Lipoprotein" evidence="1">
    <location>
        <begin position="23"/>
        <end position="132"/>
    </location>
</feature>
<accession>A0AAJ5URS1</accession>
<reference evidence="2" key="1">
    <citation type="submission" date="2022-11" db="EMBL/GenBank/DDBJ databases">
        <title>Lysinibacillus irui.</title>
        <authorList>
            <person name="Akintayo S.O."/>
        </authorList>
    </citation>
    <scope>NUCLEOTIDE SEQUENCE</scope>
    <source>
        <strain evidence="2">IRB4-01</strain>
    </source>
</reference>
<dbReference type="AlphaFoldDB" id="A0AAJ5URS1"/>
<dbReference type="EMBL" id="CP113527">
    <property type="protein sequence ID" value="WDV05259.1"/>
    <property type="molecule type" value="Genomic_DNA"/>
</dbReference>
<sequence length="132" mass="15359">MKKQVFGVIVGILFLLSACSHGKTQTLEKFYQDAQIEQVDKVIIQDGSTGYYKTITKQEQTNDFLNLIKDVEFTPQTNQEERSGWRYGIKLLDGKKEFSFTLNEIDDIYYDSTPDIHPIVESYYKQLDDVEE</sequence>
<proteinExistence type="predicted"/>
<evidence type="ECO:0000256" key="1">
    <source>
        <dbReference type="SAM" id="SignalP"/>
    </source>
</evidence>